<keyword evidence="4" id="KW-1185">Reference proteome</keyword>
<dbReference type="InterPro" id="IPR035986">
    <property type="entry name" value="PKD_dom_sf"/>
</dbReference>
<protein>
    <recommendedName>
        <fullName evidence="2">PKD domain-containing protein</fullName>
    </recommendedName>
</protein>
<dbReference type="InterPro" id="IPR000601">
    <property type="entry name" value="PKD_dom"/>
</dbReference>
<feature type="domain" description="PKD" evidence="2">
    <location>
        <begin position="584"/>
        <end position="659"/>
    </location>
</feature>
<dbReference type="Gene3D" id="2.60.40.10">
    <property type="entry name" value="Immunoglobulins"/>
    <property type="match status" value="1"/>
</dbReference>
<organism evidence="3 4">
    <name type="scientific">Fusarium torreyae</name>
    <dbReference type="NCBI Taxonomy" id="1237075"/>
    <lineage>
        <taxon>Eukaryota</taxon>
        <taxon>Fungi</taxon>
        <taxon>Dikarya</taxon>
        <taxon>Ascomycota</taxon>
        <taxon>Pezizomycotina</taxon>
        <taxon>Sordariomycetes</taxon>
        <taxon>Hypocreomycetidae</taxon>
        <taxon>Hypocreales</taxon>
        <taxon>Nectriaceae</taxon>
        <taxon>Fusarium</taxon>
    </lineage>
</organism>
<accession>A0A9W8S443</accession>
<evidence type="ECO:0000256" key="1">
    <source>
        <dbReference type="SAM" id="SignalP"/>
    </source>
</evidence>
<evidence type="ECO:0000313" key="3">
    <source>
        <dbReference type="EMBL" id="KAJ4265104.1"/>
    </source>
</evidence>
<reference evidence="3" key="1">
    <citation type="submission" date="2022-09" db="EMBL/GenBank/DDBJ databases">
        <title>Fusarium specimens isolated from Avocado Roots.</title>
        <authorList>
            <person name="Stajich J."/>
            <person name="Roper C."/>
            <person name="Heimlech-Rivalta G."/>
        </authorList>
    </citation>
    <scope>NUCLEOTIDE SEQUENCE</scope>
    <source>
        <strain evidence="3">CF00136</strain>
    </source>
</reference>
<dbReference type="InterPro" id="IPR013783">
    <property type="entry name" value="Ig-like_fold"/>
</dbReference>
<dbReference type="SUPFAM" id="SSF49299">
    <property type="entry name" value="PKD domain"/>
    <property type="match status" value="1"/>
</dbReference>
<dbReference type="AlphaFoldDB" id="A0A9W8S443"/>
<evidence type="ECO:0000259" key="2">
    <source>
        <dbReference type="Pfam" id="PF00801"/>
    </source>
</evidence>
<dbReference type="OrthoDB" id="2580675at2759"/>
<feature type="chain" id="PRO_5040985771" description="PKD domain-containing protein" evidence="1">
    <location>
        <begin position="26"/>
        <end position="679"/>
    </location>
</feature>
<proteinExistence type="predicted"/>
<feature type="signal peptide" evidence="1">
    <location>
        <begin position="1"/>
        <end position="25"/>
    </location>
</feature>
<sequence>MLPLTARQFWSCLCTTAVFSGAVDALTSPIKATGPDCQTKDGAVQVTEDCVDATYKTVIIDADTNIASPVPHRRISGRFYGTEIDFNIYLPETGWDGRFFQLVYPTQNSTAETREIGFGAASGGYTLKVAGGGGYRADAALAKLSRSIARDHYNKPDEKIYGYVYGASGGSLVTVGAIENTHDVWQGAIPIVQAITISIPTNYCLRGFAGTVLEAQKEKLINAVRPGSGLDPFNVVDPMRREVLKEVTELGLPLAVFEDWDGVAGYYRDFPTSFRTLVLPLIAQFDPTYVNDFWTKEGYVGTEKSKLGDFYRDTLLYEYDATVQSVTADAAGVPTFVTLNSVLSQPPEVGLQFTIEAEDGTTKFFTATLDEKTKVAIIDPDQDAAITSLIAAGTKVHVDNRAWLAATTYHRHQVPARDGFYAWDYIRKADGTPKYPQRALEIGDFISNSASGGATFTGNATLKVIAMDTMMDFDSIPWHADWYRSQVEKQLGARYADNYRLHYTDHADHYIQEMPKANTARLVQYNAMLDQHLRDLSAWVEKGTKPPTGTSFSVSHGQVKLPARASNRKGIQPVVDLTSGNKTSISVRAGRPVVFKAHVEVPPSTGTITSAEWDFEGTGDFVKQSIGQGKSVLDLTVARKYAKRGTYFVGVRVASNRKGDTKTPYAQVQNLGRMRVNVY</sequence>
<dbReference type="Pfam" id="PF00801">
    <property type="entry name" value="PKD"/>
    <property type="match status" value="1"/>
</dbReference>
<evidence type="ECO:0000313" key="4">
    <source>
        <dbReference type="Proteomes" id="UP001152049"/>
    </source>
</evidence>
<comment type="caution">
    <text evidence="3">The sequence shown here is derived from an EMBL/GenBank/DDBJ whole genome shotgun (WGS) entry which is preliminary data.</text>
</comment>
<name>A0A9W8S443_9HYPO</name>
<dbReference type="Proteomes" id="UP001152049">
    <property type="component" value="Unassembled WGS sequence"/>
</dbReference>
<gene>
    <name evidence="3" type="ORF">NW762_005350</name>
</gene>
<keyword evidence="1" id="KW-0732">Signal</keyword>
<dbReference type="EMBL" id="JAOQAZ010000007">
    <property type="protein sequence ID" value="KAJ4265104.1"/>
    <property type="molecule type" value="Genomic_DNA"/>
</dbReference>